<dbReference type="RefSeq" id="WP_280653483.1">
    <property type="nucleotide sequence ID" value="NZ_JANQDH010000022.1"/>
</dbReference>
<dbReference type="CDD" id="cd03801">
    <property type="entry name" value="GT4_PimA-like"/>
    <property type="match status" value="1"/>
</dbReference>
<evidence type="ECO:0000256" key="1">
    <source>
        <dbReference type="ARBA" id="ARBA00022679"/>
    </source>
</evidence>
<name>A0AA43GPP9_9CYAN</name>
<dbReference type="GO" id="GO:0016757">
    <property type="term" value="F:glycosyltransferase activity"/>
    <property type="evidence" value="ECO:0007669"/>
    <property type="project" value="TreeGrafter"/>
</dbReference>
<dbReference type="Proteomes" id="UP001159387">
    <property type="component" value="Unassembled WGS sequence"/>
</dbReference>
<dbReference type="Pfam" id="PF13692">
    <property type="entry name" value="Glyco_trans_1_4"/>
    <property type="match status" value="1"/>
</dbReference>
<dbReference type="SUPFAM" id="SSF53756">
    <property type="entry name" value="UDP-Glycosyltransferase/glycogen phosphorylase"/>
    <property type="match status" value="1"/>
</dbReference>
<sequence length="385" mass="43911">MNSIIWLDPINRDAQTLKLIAEEIYQQSLNTSFNFQVITTNRNQMELSEMVPFRPFFRNFSSLHLGKVHPLKKLQILLEYYGSFNRIAGQLDDNTILLYSSGVSLPRLELIGLNKLRKKAKSVNMLVHNFEDKQRQLSWFGKTSKNDKFFTSFDRLIFLSEHMRNEALTRFNVEFEKTHVMLHPHFHPMLDKIEPNIELASQIKQMSEDKPIVAYVSRLDLDHGIDIFYQTLAQLDVYGVVLGRLGAGWTLESNQTCVEKLGIDSSKVFLKIGNYSYSELLAVLNLSDFVLAPYRQISQSAAIALALGEKVPVVASNVGANGEMVKDGVNGILFSGNDLDSLWQAIKLIYSTGKTMRDRFLPTPSFNSHLDPELAVKNMVNWLMR</sequence>
<dbReference type="EMBL" id="JANQDH010000022">
    <property type="protein sequence ID" value="MDH6059468.1"/>
    <property type="molecule type" value="Genomic_DNA"/>
</dbReference>
<protein>
    <submittedName>
        <fullName evidence="2">Glycosyltransferase family 4 protein</fullName>
    </submittedName>
</protein>
<keyword evidence="3" id="KW-1185">Reference proteome</keyword>
<reference evidence="2 3" key="1">
    <citation type="journal article" date="2023" name="J. Phycol.">
        <title>Chrysosporum ovalisporum is synonymous with the true-branching cyanobacterium Umezakia natans (Nostocales/Aphanizomenonaceae).</title>
        <authorList>
            <person name="McGregor G.B."/>
            <person name="Sendall B.C."/>
            <person name="Niiyama Y."/>
            <person name="Tuji A."/>
            <person name="Willis A."/>
        </authorList>
    </citation>
    <scope>NUCLEOTIDE SEQUENCE [LARGE SCALE GENOMIC DNA]</scope>
    <source>
        <strain evidence="2 3">ANA360D</strain>
    </source>
</reference>
<evidence type="ECO:0000313" key="3">
    <source>
        <dbReference type="Proteomes" id="UP001159387"/>
    </source>
</evidence>
<accession>A0AA43GPP9</accession>
<dbReference type="PANTHER" id="PTHR46401">
    <property type="entry name" value="GLYCOSYLTRANSFERASE WBBK-RELATED"/>
    <property type="match status" value="1"/>
</dbReference>
<dbReference type="AlphaFoldDB" id="A0AA43GPP9"/>
<dbReference type="PANTHER" id="PTHR46401:SF2">
    <property type="entry name" value="GLYCOSYLTRANSFERASE WBBK-RELATED"/>
    <property type="match status" value="1"/>
</dbReference>
<proteinExistence type="predicted"/>
<dbReference type="GO" id="GO:0009103">
    <property type="term" value="P:lipopolysaccharide biosynthetic process"/>
    <property type="evidence" value="ECO:0007669"/>
    <property type="project" value="TreeGrafter"/>
</dbReference>
<keyword evidence="1" id="KW-0808">Transferase</keyword>
<organism evidence="2 3">
    <name type="scientific">Chrysosporum bergii ANA360D</name>
    <dbReference type="NCBI Taxonomy" id="617107"/>
    <lineage>
        <taxon>Bacteria</taxon>
        <taxon>Bacillati</taxon>
        <taxon>Cyanobacteriota</taxon>
        <taxon>Cyanophyceae</taxon>
        <taxon>Nostocales</taxon>
        <taxon>Nodulariaceae</taxon>
        <taxon>Chrysosporum</taxon>
    </lineage>
</organism>
<evidence type="ECO:0000313" key="2">
    <source>
        <dbReference type="EMBL" id="MDH6059468.1"/>
    </source>
</evidence>
<comment type="caution">
    <text evidence="2">The sequence shown here is derived from an EMBL/GenBank/DDBJ whole genome shotgun (WGS) entry which is preliminary data.</text>
</comment>
<dbReference type="Gene3D" id="3.40.50.2000">
    <property type="entry name" value="Glycogen Phosphorylase B"/>
    <property type="match status" value="1"/>
</dbReference>
<gene>
    <name evidence="2" type="ORF">NWP17_03290</name>
</gene>